<sequence>MFKLKSTLLLVALAGFATAAHARQDNEKLADCVDLPADYQAARFGSQYLLVKDGDNYYRLGFNGSCSAIAVSPAVKISTDGQANRLCPRDTKVSGKRDSCSAREVVRVDQDEYEKYVRRQR</sequence>
<feature type="chain" id="PRO_5046314462" evidence="1">
    <location>
        <begin position="23"/>
        <end position="121"/>
    </location>
</feature>
<accession>A0ABU1RRP5</accession>
<reference evidence="2 3" key="1">
    <citation type="submission" date="2023-07" db="EMBL/GenBank/DDBJ databases">
        <title>Sorghum-associated microbial communities from plants grown in Nebraska, USA.</title>
        <authorList>
            <person name="Schachtman D."/>
        </authorList>
    </citation>
    <scope>NUCLEOTIDE SEQUENCE [LARGE SCALE GENOMIC DNA]</scope>
    <source>
        <strain evidence="2 3">BE107</strain>
    </source>
</reference>
<evidence type="ECO:0000313" key="3">
    <source>
        <dbReference type="Proteomes" id="UP001254759"/>
    </source>
</evidence>
<dbReference type="EMBL" id="JAVDTT010000001">
    <property type="protein sequence ID" value="MDR6840769.1"/>
    <property type="molecule type" value="Genomic_DNA"/>
</dbReference>
<protein>
    <submittedName>
        <fullName evidence="2">Uncharacterized protein</fullName>
    </submittedName>
</protein>
<evidence type="ECO:0000313" key="2">
    <source>
        <dbReference type="EMBL" id="MDR6840769.1"/>
    </source>
</evidence>
<proteinExistence type="predicted"/>
<keyword evidence="3" id="KW-1185">Reference proteome</keyword>
<evidence type="ECO:0000256" key="1">
    <source>
        <dbReference type="SAM" id="SignalP"/>
    </source>
</evidence>
<feature type="signal peptide" evidence="1">
    <location>
        <begin position="1"/>
        <end position="22"/>
    </location>
</feature>
<dbReference type="Proteomes" id="UP001254759">
    <property type="component" value="Unassembled WGS sequence"/>
</dbReference>
<dbReference type="RefSeq" id="WP_310090832.1">
    <property type="nucleotide sequence ID" value="NZ_JAVDTT010000001.1"/>
</dbReference>
<comment type="caution">
    <text evidence="2">The sequence shown here is derived from an EMBL/GenBank/DDBJ whole genome shotgun (WGS) entry which is preliminary data.</text>
</comment>
<name>A0ABU1RRP5_9GAMM</name>
<organism evidence="2 3">
    <name type="scientific">Pseudoxanthomonas sacheonensis</name>
    <dbReference type="NCBI Taxonomy" id="443615"/>
    <lineage>
        <taxon>Bacteria</taxon>
        <taxon>Pseudomonadati</taxon>
        <taxon>Pseudomonadota</taxon>
        <taxon>Gammaproteobacteria</taxon>
        <taxon>Lysobacterales</taxon>
        <taxon>Lysobacteraceae</taxon>
        <taxon>Pseudoxanthomonas</taxon>
    </lineage>
</organism>
<keyword evidence="1" id="KW-0732">Signal</keyword>
<gene>
    <name evidence="2" type="ORF">J2W94_001033</name>
</gene>